<dbReference type="InterPro" id="IPR012978">
    <property type="entry name" value="HEAT_RRP12"/>
</dbReference>
<reference evidence="7 8" key="1">
    <citation type="journal article" date="2019" name="PLoS Biol.">
        <title>Sex chromosomes control vertical transmission of feminizing Wolbachia symbionts in an isopod.</title>
        <authorList>
            <person name="Becking T."/>
            <person name="Chebbi M.A."/>
            <person name="Giraud I."/>
            <person name="Moumen B."/>
            <person name="Laverre T."/>
            <person name="Caubet Y."/>
            <person name="Peccoud J."/>
            <person name="Gilbert C."/>
            <person name="Cordaux R."/>
        </authorList>
    </citation>
    <scope>NUCLEOTIDE SEQUENCE [LARGE SCALE GENOMIC DNA]</scope>
    <source>
        <strain evidence="7">ANa2</strain>
        <tissue evidence="7">Whole body excluding digestive tract and cuticle</tissue>
    </source>
</reference>
<gene>
    <name evidence="7" type="primary">RRP12</name>
    <name evidence="7" type="ORF">Anas_08013</name>
</gene>
<keyword evidence="3" id="KW-0539">Nucleus</keyword>
<accession>A0A5N5TCR7</accession>
<dbReference type="Proteomes" id="UP000326759">
    <property type="component" value="Unassembled WGS sequence"/>
</dbReference>
<dbReference type="AlphaFoldDB" id="A0A5N5TCR7"/>
<dbReference type="Pfam" id="PF08161">
    <property type="entry name" value="RRP12_HEAT"/>
    <property type="match status" value="1"/>
</dbReference>
<evidence type="ECO:0000256" key="2">
    <source>
        <dbReference type="ARBA" id="ARBA00007690"/>
    </source>
</evidence>
<feature type="domain" description="RRP12 N-terminal HEAT" evidence="6">
    <location>
        <begin position="107"/>
        <end position="363"/>
    </location>
</feature>
<proteinExistence type="inferred from homology"/>
<feature type="region of interest" description="Disordered" evidence="4">
    <location>
        <begin position="1153"/>
        <end position="1176"/>
    </location>
</feature>
<evidence type="ECO:0000256" key="1">
    <source>
        <dbReference type="ARBA" id="ARBA00004123"/>
    </source>
</evidence>
<evidence type="ECO:0000259" key="6">
    <source>
        <dbReference type="Pfam" id="PF25772"/>
    </source>
</evidence>
<evidence type="ECO:0000313" key="7">
    <source>
        <dbReference type="EMBL" id="KAB7502710.1"/>
    </source>
</evidence>
<dbReference type="PANTHER" id="PTHR48287">
    <property type="entry name" value="ARM REPEAT SUPERFAMILY PROTEIN"/>
    <property type="match status" value="1"/>
</dbReference>
<dbReference type="InterPro" id="IPR011989">
    <property type="entry name" value="ARM-like"/>
</dbReference>
<feature type="region of interest" description="Disordered" evidence="4">
    <location>
        <begin position="1048"/>
        <end position="1075"/>
    </location>
</feature>
<dbReference type="PANTHER" id="PTHR48287:SF1">
    <property type="entry name" value="ARM REPEAT SUPERFAMILY PROTEIN"/>
    <property type="match status" value="1"/>
</dbReference>
<name>A0A5N5TCR7_9CRUS</name>
<comment type="caution">
    <text evidence="7">The sequence shown here is derived from an EMBL/GenBank/DDBJ whole genome shotgun (WGS) entry which is preliminary data.</text>
</comment>
<dbReference type="InterPro" id="IPR016024">
    <property type="entry name" value="ARM-type_fold"/>
</dbReference>
<evidence type="ECO:0000256" key="3">
    <source>
        <dbReference type="ARBA" id="ARBA00023242"/>
    </source>
</evidence>
<feature type="domain" description="RRP12 HEAT" evidence="5">
    <location>
        <begin position="422"/>
        <end position="687"/>
    </location>
</feature>
<dbReference type="OrthoDB" id="2192888at2759"/>
<dbReference type="EMBL" id="SEYY01006934">
    <property type="protein sequence ID" value="KAB7502710.1"/>
    <property type="molecule type" value="Genomic_DNA"/>
</dbReference>
<evidence type="ECO:0000313" key="8">
    <source>
        <dbReference type="Proteomes" id="UP000326759"/>
    </source>
</evidence>
<dbReference type="InterPro" id="IPR052087">
    <property type="entry name" value="RRP12"/>
</dbReference>
<dbReference type="SUPFAM" id="SSF48371">
    <property type="entry name" value="ARM repeat"/>
    <property type="match status" value="2"/>
</dbReference>
<evidence type="ECO:0000259" key="5">
    <source>
        <dbReference type="Pfam" id="PF08161"/>
    </source>
</evidence>
<protein>
    <submittedName>
        <fullName evidence="7">RRP12-like protein</fullName>
    </submittedName>
</protein>
<comment type="similarity">
    <text evidence="2">Belongs to the RRP12 family.</text>
</comment>
<sequence length="1196" mass="136269">MKLKRLKTGKANRWKKGYSCASNPKNTKFREAAKNHFFSKSEGESNLTVEALAQHTAALSVEPQLCANSDDDMTIGRTFNTFATNFTTCTIPAFERFFRNFSANSDLQKHMLAIHAAAQQYIQDEKLPETSTSYMCAFMASLEGVKDVEMDVAATLSLLAKVIRKVSPEVLRAKFDEYSKLFLEILNTYSETNNVRVVNNVIGCLSILLRAQTESQWTYESTLHLFQSIICFSTHENADIRRSAQYNVSAILRGSSFMNTCDNLEEMEVSEDLKRKKQTVTFHPAANIVGKFILTNLKLATQNKNGNATLYLLIFLQVVIHSLPEKKLEECCAKVLGVMHIGDAVVNSRSLKVFGTLFSTENDKHLNSALTKETVEALINALTSNSDTQSSKCLKLVPSMNKPELCTVWMSVVSSGIVWHTFDFIFDECIKPLGEEVSSYSVQLLHCFKCVEKYLSFQFDAAWPYVFRTLGLFFSVLGKHFASDMLFCLKDLACKASQSDINGKKELEAAIGSALLGMGPERVMSVIDLQISGEIKEDETHFWILPLLKKFVKNCRLSFFVSFFIPLTNKCFLLIKRLKEKGNGNSFLAKTYKQVECQIWSLLPSFADGATDIKEVLRTEVPSVNPEKDDYANLIFAELIGKYIKCREDTRLEFLSCLRNLLKCSSSSTTMARFSKNFLSILFNVYLMKPRQKFPNEPPADLIDSGQRLAAFTTIKCYLPIVPANQLSTFFDLIMKKHNDKSSDMFKRKSLMNLGMLFVPYVSTEIIFEMYRIAKENLQSQKSELQKASYRVLEDIIVANTDSTNAFIQERLEEICILLFSTSKNVVPNARAPRVKCLSKLLPYLQEDISDERIHSFFKHLVGEAIEYCGRTNSTATRKAGYTLIRDIGAAIQRIQKISFEDTFDYIMDLLPSFTPIRDSTANVIYVLTILHFMYDDVQTPKIVKISVPYIATLLSCGNNYVITSCLSFIRISFSRCLPVGLSDFVDIVVKNIVDMPSHDRLKFRRRIRDILSSLIRKFSGDRIKELVPEQDPLQKVIANLIKTDKRKKKKKMEQEKEDSDSEYETFGSSPPSDEIIDFLDVESSHKITSKMPREKKLRFADDVPPQTDEEKYGFKFDKSCNKFIIKENWRDKEKRNWDEDYDDEQMALDDIIGMKKESKVPQTTQKKRKRNLSDKNLQNTLVSSRVLKSAKSAVV</sequence>
<organism evidence="7 8">
    <name type="scientific">Armadillidium nasatum</name>
    <dbReference type="NCBI Taxonomy" id="96803"/>
    <lineage>
        <taxon>Eukaryota</taxon>
        <taxon>Metazoa</taxon>
        <taxon>Ecdysozoa</taxon>
        <taxon>Arthropoda</taxon>
        <taxon>Crustacea</taxon>
        <taxon>Multicrustacea</taxon>
        <taxon>Malacostraca</taxon>
        <taxon>Eumalacostraca</taxon>
        <taxon>Peracarida</taxon>
        <taxon>Isopoda</taxon>
        <taxon>Oniscidea</taxon>
        <taxon>Crinocheta</taxon>
        <taxon>Armadillidiidae</taxon>
        <taxon>Armadillidium</taxon>
    </lineage>
</organism>
<dbReference type="InterPro" id="IPR057860">
    <property type="entry name" value="HEAT_RRP12_N"/>
</dbReference>
<dbReference type="GO" id="GO:0005634">
    <property type="term" value="C:nucleus"/>
    <property type="evidence" value="ECO:0007669"/>
    <property type="project" value="UniProtKB-SubCell"/>
</dbReference>
<dbReference type="Gene3D" id="1.25.10.10">
    <property type="entry name" value="Leucine-rich Repeat Variant"/>
    <property type="match status" value="1"/>
</dbReference>
<comment type="subcellular location">
    <subcellularLocation>
        <location evidence="1">Nucleus</location>
    </subcellularLocation>
</comment>
<evidence type="ECO:0000256" key="4">
    <source>
        <dbReference type="SAM" id="MobiDB-lite"/>
    </source>
</evidence>
<dbReference type="Pfam" id="PF25772">
    <property type="entry name" value="HEAT_RRP12_N"/>
    <property type="match status" value="1"/>
</dbReference>
<keyword evidence="8" id="KW-1185">Reference proteome</keyword>